<protein>
    <recommendedName>
        <fullName evidence="5">Chromosome partitioning protein ParA</fullName>
    </recommendedName>
</protein>
<accession>A0AAN0XUJ5</accession>
<dbReference type="EMBL" id="CP016177">
    <property type="protein sequence ID" value="ANO32925.1"/>
    <property type="molecule type" value="Genomic_DNA"/>
</dbReference>
<organism evidence="3 4">
    <name type="scientific">Vibrio breoganii</name>
    <dbReference type="NCBI Taxonomy" id="553239"/>
    <lineage>
        <taxon>Bacteria</taxon>
        <taxon>Pseudomonadati</taxon>
        <taxon>Pseudomonadota</taxon>
        <taxon>Gammaproteobacteria</taxon>
        <taxon>Vibrionales</taxon>
        <taxon>Vibrionaceae</taxon>
        <taxon>Vibrio</taxon>
    </lineage>
</organism>
<keyword evidence="2" id="KW-0812">Transmembrane</keyword>
<keyword evidence="2" id="KW-1133">Transmembrane helix</keyword>
<keyword evidence="1" id="KW-0175">Coiled coil</keyword>
<sequence length="251" mass="28209">MEKCVVDKKNVSSLFARAGNTKTTVLAGVVCFALGVAAGSAFISHNTNQEIIVERENHQKIIQEHATLVSENNQLRSDLSEAEQTLTTTNEREQKTAQSVTEFQDKSAQLQKENQKLSTELKQLKSTLEEQETAVEELTASNDVLKERTEIQNNVLETSKVFFQDQLRLQQEVNELHTQRAKLINTLNSLVKECQIYLDGTSWDAKSDSCDRKKVASDRLKKIDESIDAKQAKIVKIDQTSEAIGLQKKSQ</sequence>
<dbReference type="Proteomes" id="UP000092018">
    <property type="component" value="Chromosome 1"/>
</dbReference>
<evidence type="ECO:0008006" key="5">
    <source>
        <dbReference type="Google" id="ProtNLM"/>
    </source>
</evidence>
<dbReference type="KEGG" id="vbr:A6E01_06795"/>
<evidence type="ECO:0000256" key="2">
    <source>
        <dbReference type="SAM" id="Phobius"/>
    </source>
</evidence>
<reference evidence="3 4" key="1">
    <citation type="submission" date="2016-06" db="EMBL/GenBank/DDBJ databases">
        <title>Adaptive Radiation by Waves of Gene Transfer Leads to Fine-Scale Resource Partitioning in Marine Microbes.</title>
        <authorList>
            <person name="Hehemann J.-H."/>
            <person name="Arevalo P."/>
            <person name="Datta M.S."/>
            <person name="Yu X."/>
            <person name="Corzett C."/>
            <person name="Henschel A."/>
            <person name="Preheim S.P."/>
            <person name="Timberlake S."/>
            <person name="Alm E.J."/>
            <person name="Polz M.F."/>
        </authorList>
    </citation>
    <scope>NUCLEOTIDE SEQUENCE [LARGE SCALE GENOMIC DNA]</scope>
    <source>
        <strain evidence="3 4">FF50</strain>
    </source>
</reference>
<evidence type="ECO:0000313" key="4">
    <source>
        <dbReference type="Proteomes" id="UP000092018"/>
    </source>
</evidence>
<gene>
    <name evidence="3" type="ORF">A6E01_06795</name>
</gene>
<evidence type="ECO:0000256" key="1">
    <source>
        <dbReference type="SAM" id="Coils"/>
    </source>
</evidence>
<evidence type="ECO:0000313" key="3">
    <source>
        <dbReference type="EMBL" id="ANO32925.1"/>
    </source>
</evidence>
<feature type="transmembrane region" description="Helical" evidence="2">
    <location>
        <begin position="24"/>
        <end position="43"/>
    </location>
</feature>
<name>A0AAN0XUJ5_9VIBR</name>
<feature type="coiled-coil region" evidence="1">
    <location>
        <begin position="65"/>
        <end position="148"/>
    </location>
</feature>
<keyword evidence="2" id="KW-0472">Membrane</keyword>
<dbReference type="AlphaFoldDB" id="A0AAN0XUJ5"/>
<proteinExistence type="predicted"/>